<comment type="caution">
    <text evidence="2">The sequence shown here is derived from an EMBL/GenBank/DDBJ whole genome shotgun (WGS) entry which is preliminary data.</text>
</comment>
<feature type="compositionally biased region" description="Basic and acidic residues" evidence="1">
    <location>
        <begin position="100"/>
        <end position="115"/>
    </location>
</feature>
<name>A0A8T0PTE0_PANVG</name>
<evidence type="ECO:0000313" key="2">
    <source>
        <dbReference type="EMBL" id="KAG2563759.1"/>
    </source>
</evidence>
<feature type="compositionally biased region" description="Acidic residues" evidence="1">
    <location>
        <begin position="124"/>
        <end position="141"/>
    </location>
</feature>
<accession>A0A8T0PTE0</accession>
<evidence type="ECO:0000313" key="3">
    <source>
        <dbReference type="Proteomes" id="UP000823388"/>
    </source>
</evidence>
<reference evidence="2" key="1">
    <citation type="submission" date="2020-05" db="EMBL/GenBank/DDBJ databases">
        <title>WGS assembly of Panicum virgatum.</title>
        <authorList>
            <person name="Lovell J.T."/>
            <person name="Jenkins J."/>
            <person name="Shu S."/>
            <person name="Juenger T.E."/>
            <person name="Schmutz J."/>
        </authorList>
    </citation>
    <scope>NUCLEOTIDE SEQUENCE</scope>
    <source>
        <strain evidence="2">AP13</strain>
    </source>
</reference>
<dbReference type="EMBL" id="CM029051">
    <property type="protein sequence ID" value="KAG2563759.1"/>
    <property type="molecule type" value="Genomic_DNA"/>
</dbReference>
<keyword evidence="3" id="KW-1185">Reference proteome</keyword>
<feature type="region of interest" description="Disordered" evidence="1">
    <location>
        <begin position="100"/>
        <end position="141"/>
    </location>
</feature>
<dbReference type="AlphaFoldDB" id="A0A8T0PTE0"/>
<organism evidence="2 3">
    <name type="scientific">Panicum virgatum</name>
    <name type="common">Blackwell switchgrass</name>
    <dbReference type="NCBI Taxonomy" id="38727"/>
    <lineage>
        <taxon>Eukaryota</taxon>
        <taxon>Viridiplantae</taxon>
        <taxon>Streptophyta</taxon>
        <taxon>Embryophyta</taxon>
        <taxon>Tracheophyta</taxon>
        <taxon>Spermatophyta</taxon>
        <taxon>Magnoliopsida</taxon>
        <taxon>Liliopsida</taxon>
        <taxon>Poales</taxon>
        <taxon>Poaceae</taxon>
        <taxon>PACMAD clade</taxon>
        <taxon>Panicoideae</taxon>
        <taxon>Panicodae</taxon>
        <taxon>Paniceae</taxon>
        <taxon>Panicinae</taxon>
        <taxon>Panicum</taxon>
        <taxon>Panicum sect. Hiantes</taxon>
    </lineage>
</organism>
<gene>
    <name evidence="2" type="ORF">PVAP13_8KG367904</name>
</gene>
<protein>
    <submittedName>
        <fullName evidence="2">Uncharacterized protein</fullName>
    </submittedName>
</protein>
<evidence type="ECO:0000256" key="1">
    <source>
        <dbReference type="SAM" id="MobiDB-lite"/>
    </source>
</evidence>
<proteinExistence type="predicted"/>
<sequence>MERQRLREEKAKKGFIVDPEAKYPKGSWEEYFQKLEANKRLEEMENMEELAHAAQMEAMHALVADLPYKVPNVEKDVPSASTEVLGVRATQMEAMKAHVGDLPAEDHQSDRKGKAVDIPNWVGNEDDDWGEDELLADCDSD</sequence>
<dbReference type="Proteomes" id="UP000823388">
    <property type="component" value="Chromosome 8K"/>
</dbReference>